<dbReference type="Proteomes" id="UP000007646">
    <property type="component" value="Unassembled WGS sequence"/>
</dbReference>
<dbReference type="AlphaFoldDB" id="G3T7Y0"/>
<accession>G3T7Y0</accession>
<reference evidence="3" key="3">
    <citation type="submission" date="2025-09" db="UniProtKB">
        <authorList>
            <consortium name="Ensembl"/>
        </authorList>
    </citation>
    <scope>IDENTIFICATION</scope>
    <source>
        <strain evidence="3">Isolate ISIS603380</strain>
    </source>
</reference>
<evidence type="ECO:0000256" key="2">
    <source>
        <dbReference type="SAM" id="Phobius"/>
    </source>
</evidence>
<dbReference type="GeneTree" id="ENSGT00390000007953"/>
<evidence type="ECO:0000313" key="4">
    <source>
        <dbReference type="Proteomes" id="UP000007646"/>
    </source>
</evidence>
<dbReference type="Ensembl" id="ENSLAFT00000011670.2">
    <property type="protein sequence ID" value="ENSLAFP00000009750.2"/>
    <property type="gene ID" value="ENSLAFG00000011672.2"/>
</dbReference>
<reference evidence="3 4" key="1">
    <citation type="submission" date="2009-06" db="EMBL/GenBank/DDBJ databases">
        <title>The Genome Sequence of Loxodonta africana (African elephant).</title>
        <authorList>
            <person name="Di Palma F."/>
            <person name="Heiman D."/>
            <person name="Young S."/>
            <person name="Johnson J."/>
            <person name="Lander E.S."/>
            <person name="Lindblad-Toh K."/>
        </authorList>
    </citation>
    <scope>NUCLEOTIDE SEQUENCE [LARGE SCALE GENOMIC DNA]</scope>
    <source>
        <strain evidence="3 4">Isolate ISIS603380</strain>
    </source>
</reference>
<protein>
    <recommendedName>
        <fullName evidence="5">FMR1 neighbor</fullName>
    </recommendedName>
</protein>
<keyword evidence="2" id="KW-0812">Transmembrane</keyword>
<dbReference type="eggNOG" id="ENOG502SB9N">
    <property type="taxonomic scope" value="Eukaryota"/>
</dbReference>
<dbReference type="InParanoid" id="G3T7Y0"/>
<dbReference type="STRING" id="9785.ENSLAFP00000009750"/>
<keyword evidence="2" id="KW-1133">Transmembrane helix</keyword>
<reference evidence="3" key="2">
    <citation type="submission" date="2025-08" db="UniProtKB">
        <authorList>
            <consortium name="Ensembl"/>
        </authorList>
    </citation>
    <scope>IDENTIFICATION</scope>
    <source>
        <strain evidence="3">Isolate ISIS603380</strain>
    </source>
</reference>
<evidence type="ECO:0000256" key="1">
    <source>
        <dbReference type="SAM" id="MobiDB-lite"/>
    </source>
</evidence>
<dbReference type="PANTHER" id="PTHR37360">
    <property type="entry name" value="FRAGILE X MENTAL RETARDATION 1 NEIGHBOR PROTEIN"/>
    <property type="match status" value="1"/>
</dbReference>
<dbReference type="InterPro" id="IPR055331">
    <property type="entry name" value="FMR1-like"/>
</dbReference>
<name>G3T7Y0_LOXAF</name>
<feature type="transmembrane region" description="Helical" evidence="2">
    <location>
        <begin position="198"/>
        <end position="220"/>
    </location>
</feature>
<proteinExistence type="predicted"/>
<dbReference type="OMA" id="PIYCCSL"/>
<organism evidence="3 4">
    <name type="scientific">Loxodonta africana</name>
    <name type="common">African elephant</name>
    <dbReference type="NCBI Taxonomy" id="9785"/>
    <lineage>
        <taxon>Eukaryota</taxon>
        <taxon>Metazoa</taxon>
        <taxon>Chordata</taxon>
        <taxon>Craniata</taxon>
        <taxon>Vertebrata</taxon>
        <taxon>Euteleostomi</taxon>
        <taxon>Mammalia</taxon>
        <taxon>Eutheria</taxon>
        <taxon>Afrotheria</taxon>
        <taxon>Proboscidea</taxon>
        <taxon>Elephantidae</taxon>
        <taxon>Loxodonta</taxon>
    </lineage>
</organism>
<feature type="region of interest" description="Disordered" evidence="1">
    <location>
        <begin position="1"/>
        <end position="67"/>
    </location>
</feature>
<evidence type="ECO:0008006" key="5">
    <source>
        <dbReference type="Google" id="ProtNLM"/>
    </source>
</evidence>
<keyword evidence="4" id="KW-1185">Reference proteome</keyword>
<evidence type="ECO:0000313" key="3">
    <source>
        <dbReference type="Ensembl" id="ENSLAFP00000009750.2"/>
    </source>
</evidence>
<dbReference type="PANTHER" id="PTHR37360:SF1">
    <property type="entry name" value="FMR1 NEIGHBOR PROTEIN"/>
    <property type="match status" value="1"/>
</dbReference>
<sequence>MPSARPTRGRPRPRNAALRGARPRLRSREAESSSESPAAVGHPGGDIPGREAAVAATPQPGWQASLRGLRTETRHPLGRMWAQKRFGLLMLGIWALLLLCYCLWPGFSNHKSPNKYVLWSGENADGQSLEKESAMEALLSFFSPTTCIPKENQVVKACNGRKDLNMSECLKYKCCYSETGGLGCFAPLKDTPTQMFRVFVLGVSSMIILGFLPVYCCSFCRRSRWASPLRRKVNRILKGLKKPRNKQRRYAEIIEVLTEDEEGDEREQESRVMFPE</sequence>
<feature type="transmembrane region" description="Helical" evidence="2">
    <location>
        <begin position="86"/>
        <end position="107"/>
    </location>
</feature>
<keyword evidence="2" id="KW-0472">Membrane</keyword>